<name>A0A4P7CTV0_9BURK</name>
<dbReference type="Pfam" id="PF05658">
    <property type="entry name" value="YadA_head"/>
    <property type="match status" value="5"/>
</dbReference>
<dbReference type="InterPro" id="IPR011049">
    <property type="entry name" value="Serralysin-like_metalloprot_C"/>
</dbReference>
<feature type="domain" description="Trimeric autotransporter adhesin YadA-like stalk" evidence="13">
    <location>
        <begin position="779"/>
        <end position="815"/>
    </location>
</feature>
<comment type="subcellular location">
    <subcellularLocation>
        <location evidence="2">Cell outer membrane</location>
    </subcellularLocation>
    <subcellularLocation>
        <location evidence="1">Cell surface</location>
    </subcellularLocation>
</comment>
<dbReference type="GO" id="GO:0009279">
    <property type="term" value="C:cell outer membrane"/>
    <property type="evidence" value="ECO:0007669"/>
    <property type="project" value="UniProtKB-SubCell"/>
</dbReference>
<feature type="domain" description="Trimeric autotransporter adhesin YadA-like stalk" evidence="13">
    <location>
        <begin position="533"/>
        <end position="570"/>
    </location>
</feature>
<dbReference type="SUPFAM" id="SSF54523">
    <property type="entry name" value="Pili subunits"/>
    <property type="match status" value="1"/>
</dbReference>
<reference evidence="15 16" key="1">
    <citation type="submission" date="2019-03" db="EMBL/GenBank/DDBJ databases">
        <title>Paraburkholderia sp. 7MH5, isolated from subtropical forest soil.</title>
        <authorList>
            <person name="Gao Z.-H."/>
            <person name="Qiu L.-H."/>
        </authorList>
    </citation>
    <scope>NUCLEOTIDE SEQUENCE [LARGE SCALE GENOMIC DNA]</scope>
    <source>
        <strain evidence="15 16">7MH5</strain>
    </source>
</reference>
<evidence type="ECO:0000313" key="15">
    <source>
        <dbReference type="EMBL" id="QBQ97684.1"/>
    </source>
</evidence>
<dbReference type="Proteomes" id="UP000295727">
    <property type="component" value="Chromosome 1"/>
</dbReference>
<accession>A0A4P7CTV0</accession>
<keyword evidence="9" id="KW-0472">Membrane</keyword>
<evidence type="ECO:0008006" key="17">
    <source>
        <dbReference type="Google" id="ProtNLM"/>
    </source>
</evidence>
<evidence type="ECO:0000256" key="3">
    <source>
        <dbReference type="ARBA" id="ARBA00005848"/>
    </source>
</evidence>
<organism evidence="15 16">
    <name type="scientific">Paraburkholderia pallida</name>
    <dbReference type="NCBI Taxonomy" id="2547399"/>
    <lineage>
        <taxon>Bacteria</taxon>
        <taxon>Pseudomonadati</taxon>
        <taxon>Pseudomonadota</taxon>
        <taxon>Betaproteobacteria</taxon>
        <taxon>Burkholderiales</taxon>
        <taxon>Burkholderiaceae</taxon>
        <taxon>Paraburkholderia</taxon>
    </lineage>
</organism>
<feature type="domain" description="Trimeric autotransporter adhesin YadA-like stalk" evidence="13">
    <location>
        <begin position="1043"/>
        <end position="1084"/>
    </location>
</feature>
<evidence type="ECO:0000256" key="9">
    <source>
        <dbReference type="ARBA" id="ARBA00023136"/>
    </source>
</evidence>
<dbReference type="InterPro" id="IPR024973">
    <property type="entry name" value="ESPR"/>
</dbReference>
<dbReference type="InterPro" id="IPR045584">
    <property type="entry name" value="Pilin-like"/>
</dbReference>
<dbReference type="Gene3D" id="6.10.250.2030">
    <property type="match status" value="1"/>
</dbReference>
<dbReference type="KEGG" id="ppai:E1956_11190"/>
<feature type="domain" description="Trimeric autotransporter adhesin YadA-like stalk" evidence="13">
    <location>
        <begin position="154"/>
        <end position="187"/>
    </location>
</feature>
<keyword evidence="7" id="KW-0732">Signal</keyword>
<feature type="domain" description="Trimeric autotransporter adhesin YadA-like stalk" evidence="13">
    <location>
        <begin position="211"/>
        <end position="250"/>
    </location>
</feature>
<evidence type="ECO:0000256" key="5">
    <source>
        <dbReference type="ARBA" id="ARBA00022452"/>
    </source>
</evidence>
<dbReference type="Pfam" id="PF13018">
    <property type="entry name" value="ESPR"/>
    <property type="match status" value="1"/>
</dbReference>
<feature type="domain" description="Trimeric autotransporter adhesin YadA-like stalk" evidence="13">
    <location>
        <begin position="1605"/>
        <end position="1644"/>
    </location>
</feature>
<dbReference type="Gene3D" id="1.20.5.170">
    <property type="match status" value="12"/>
</dbReference>
<dbReference type="InterPro" id="IPR008640">
    <property type="entry name" value="Adhesin_Head_dom"/>
</dbReference>
<evidence type="ECO:0000313" key="16">
    <source>
        <dbReference type="Proteomes" id="UP000295727"/>
    </source>
</evidence>
<evidence type="ECO:0000256" key="4">
    <source>
        <dbReference type="ARBA" id="ARBA00022448"/>
    </source>
</evidence>
<proteinExistence type="inferred from homology"/>
<feature type="domain" description="Trimeric autotransporter adhesin YadA-like stalk" evidence="13">
    <location>
        <begin position="451"/>
        <end position="488"/>
    </location>
</feature>
<feature type="domain" description="Trimeric autotransporter adhesin YadA-like stalk" evidence="13">
    <location>
        <begin position="1500"/>
        <end position="1531"/>
    </location>
</feature>
<evidence type="ECO:0000256" key="10">
    <source>
        <dbReference type="ARBA" id="ARBA00023237"/>
    </source>
</evidence>
<feature type="domain" description="Trimeric autotransporter adhesin YadA-like stalk" evidence="13">
    <location>
        <begin position="369"/>
        <end position="406"/>
    </location>
</feature>
<evidence type="ECO:0000256" key="6">
    <source>
        <dbReference type="ARBA" id="ARBA00022692"/>
    </source>
</evidence>
<feature type="domain" description="Trimeric autotransporter adhesin YadA-like stalk" evidence="13">
    <location>
        <begin position="1159"/>
        <end position="1193"/>
    </location>
</feature>
<keyword evidence="10" id="KW-0998">Cell outer membrane</keyword>
<feature type="domain" description="ESPR" evidence="14">
    <location>
        <begin position="1"/>
        <end position="48"/>
    </location>
</feature>
<evidence type="ECO:0000259" key="11">
    <source>
        <dbReference type="Pfam" id="PF03895"/>
    </source>
</evidence>
<feature type="domain" description="Trimeric autotransporter adhesin YadA-like stalk" evidence="13">
    <location>
        <begin position="615"/>
        <end position="652"/>
    </location>
</feature>
<sequence>MNKTYRSVWSETDQTWVAAPETATAHRKSSRRLAVLATGAVGLATSLTSGATFAATAGTLGQGGLEICSGAKGYAWGYSGGSESLDCSTDGKGTSDGLAFSLNNAADTKGGYGFGASTAQVAGYTNGTLNIRGASVMVYGPTTFDSVVTMSNQKIVQLAPGKISADSTEAVNGSQLYAIAAGVGNAVQYDSPAQNSVTLGGSNASAPVALHNVANGALSPASADAVNGAQLYDTNAHISSLAGDVTNIQGDITNINGKLADAVVYDTSAHDALTLGGVNASKPVALHNVANGDVSVASTDAVNGAQLYDTNSHISNLAGDVTTIQGDVTNIQGDITDIKGKLADAVVYDSSAHDSLTLGGSGADPVALHNVANGDVSAASTDAVNGAQLFDTNSHISDLAGDVTTIQGDVTNIQGDITDIKGKLADAVVYDSSAHDSLTLGGSGADPVALHNVANGDVSAASTDAVNGAQLFDTNSHISDLAGDVTTIQGDVTNIQGDITDIKGKLADAVVYDSSAHDSLTLGGSGADPVALHNVANGDVSAASTDAVNGAQLFDTNSHISDLAGDVTTIQGDVTNIQGDITDIKGKLADAVIYDSSAHDSVTLGGSGADPVALHNVANGDVSAASTDAVNGAQLFDTNSHISDLAGDVTTIQGDVTNIQGDITDIKGKLADAVVYDSSAHDSLTLGGSGADPVALHNVANGDVSAASTDAVNGAQLFDTNSHISDLAGDVTTIQGDVTNIQGDITDIKGKLADAVIYDSSAHDSVTLGGSGADPVALHNVANGDVSAASTDAVNGSQLFDTNSHISDLAGDVTTIQGDITNIKGTLADAVIYDSSAHDSLTLGGSKASEPVALHNVANGDVSSASTDAVNGSQLYDALQQVGGSAHYVGINSEAGDSNYNGEGATGAAAIAVGAKALASGDNALAIGTGATASQSNAIALGAGSTTAAAVGTAGATIAGQDYTFEGSNPTSTVSIGSAGNERTLTNLAAGRLSESSTDAVNGSQLYATNTAVNNLALKTADAVVYDDPSMSSLTFGGTGGTKLINVAAGDIADGSTDAVNGGQLYGITQSFTNSITHINNTLTTAGWGAQATSTDPTSYQYGGFSMDANGKVSNPAVLYVPNTMGTANSQIVLDPGEGNSAYIVSKTDRRYLPKGTVISNVADGVQQTDAANVGQVYSIVSAATGGGGGGVQAIREQVTAANGSSNVNSSGLTRSYTTAAYYSQVAGLANNSGSLGPTDAARATGAGAIAIGSSAYTPVTNGVALGVQAYTNARDAVAIGAGSVANQSNTVSVGNDGTTSYVAYDANGQPYQVQNAVNTRRIVNLAAGQGDTDAVNVSQLRSVAAALGGGAGINSTGGFIAPTYSVGGTTVNTVGDAIANLDNRVQKNTAEIASLVADATTNANTIVSQAADSASSAASSTTPVVAASRSLLGAANTGSSTVGATATSYAATNVGDSATSSTDADAVHYDSADHSSVTLSSTSGGTVSLSGLKNGNLADDSTDAVTGQQLYATNQQVASLNQALQNINTAGSTATSVNSTSGVAAASGTQSVAVGGGAVATGANSTAIGDKANASANNSVAIGANSIANRDNAVSVGAEGSERQIVNVAAGTSGTDAVNLNQLNNAMTQQSNAFSQQIGNLQSSINTVSKNAYAGVAAAMAMPNLTPSGPGRTVVAAGGGYYMGGSAAAIGVTYRSQNMHWLVNGGVSVTSTGNTAARAQVGYEF</sequence>
<feature type="domain" description="Trimeric autotransporter adhesin YadA-like stalk" evidence="13">
    <location>
        <begin position="855"/>
        <end position="886"/>
    </location>
</feature>
<feature type="domain" description="Trimeric autotransporter adhesin YadA-like stalk" evidence="13">
    <location>
        <begin position="985"/>
        <end position="1026"/>
    </location>
</feature>
<feature type="domain" description="Trimeric autotransporter adhesin YadA-like head" evidence="12">
    <location>
        <begin position="1244"/>
        <end position="1269"/>
    </location>
</feature>
<dbReference type="Gene3D" id="3.30.1300.30">
    <property type="entry name" value="GSPII I/J protein-like"/>
    <property type="match status" value="1"/>
</dbReference>
<dbReference type="OrthoDB" id="1632057at2"/>
<feature type="domain" description="Trimeric autotransporter adhesin YadA-like head" evidence="12">
    <location>
        <begin position="1275"/>
        <end position="1296"/>
    </location>
</feature>
<evidence type="ECO:0000259" key="13">
    <source>
        <dbReference type="Pfam" id="PF05662"/>
    </source>
</evidence>
<gene>
    <name evidence="15" type="ORF">E1956_11190</name>
</gene>
<feature type="domain" description="Trimeric autotransporter adhesin YadA-like C-terminal membrane anchor" evidence="11">
    <location>
        <begin position="1668"/>
        <end position="1726"/>
    </location>
</feature>
<dbReference type="InterPro" id="IPR005594">
    <property type="entry name" value="YadA_C"/>
</dbReference>
<protein>
    <recommendedName>
        <fullName evidence="17">Head domain of trimeric autotransporter adhesin</fullName>
    </recommendedName>
</protein>
<keyword evidence="8" id="KW-0653">Protein transport</keyword>
<feature type="domain" description="Trimeric autotransporter adhesin YadA-like stalk" evidence="13">
    <location>
        <begin position="697"/>
        <end position="734"/>
    </location>
</feature>
<evidence type="ECO:0000256" key="8">
    <source>
        <dbReference type="ARBA" id="ARBA00022927"/>
    </source>
</evidence>
<dbReference type="Pfam" id="PF03895">
    <property type="entry name" value="YadA_anchor"/>
    <property type="match status" value="1"/>
</dbReference>
<dbReference type="GO" id="GO:0015031">
    <property type="term" value="P:protein transport"/>
    <property type="evidence" value="ECO:0007669"/>
    <property type="project" value="UniProtKB-KW"/>
</dbReference>
<evidence type="ECO:0000259" key="12">
    <source>
        <dbReference type="Pfam" id="PF05658"/>
    </source>
</evidence>
<dbReference type="SUPFAM" id="SSF101967">
    <property type="entry name" value="Adhesin YadA, collagen-binding domain"/>
    <property type="match status" value="4"/>
</dbReference>
<feature type="domain" description="Trimeric autotransporter adhesin YadA-like head" evidence="12">
    <location>
        <begin position="1547"/>
        <end position="1573"/>
    </location>
</feature>
<evidence type="ECO:0000256" key="7">
    <source>
        <dbReference type="ARBA" id="ARBA00022729"/>
    </source>
</evidence>
<evidence type="ECO:0000256" key="1">
    <source>
        <dbReference type="ARBA" id="ARBA00004241"/>
    </source>
</evidence>
<comment type="similarity">
    <text evidence="3">Belongs to the autotransporter-2 (AT-2) (TC 1.B.40) family.</text>
</comment>
<keyword evidence="5" id="KW-1134">Transmembrane beta strand</keyword>
<keyword evidence="16" id="KW-1185">Reference proteome</keyword>
<keyword evidence="4" id="KW-0813">Transport</keyword>
<keyword evidence="6" id="KW-0812">Transmembrane</keyword>
<evidence type="ECO:0000256" key="2">
    <source>
        <dbReference type="ARBA" id="ARBA00004442"/>
    </source>
</evidence>
<dbReference type="RefSeq" id="WP_134748856.1">
    <property type="nucleotide sequence ID" value="NZ_CP038148.1"/>
</dbReference>
<feature type="domain" description="Trimeric autotransporter adhesin YadA-like head" evidence="12">
    <location>
        <begin position="1575"/>
        <end position="1599"/>
    </location>
</feature>
<dbReference type="EMBL" id="CP038148">
    <property type="protein sequence ID" value="QBQ97684.1"/>
    <property type="molecule type" value="Genomic_DNA"/>
</dbReference>
<feature type="domain" description="Trimeric autotransporter adhesin YadA-like stalk" evidence="13">
    <location>
        <begin position="1322"/>
        <end position="1355"/>
    </location>
</feature>
<dbReference type="Gene3D" id="2.150.10.10">
    <property type="entry name" value="Serralysin-like metalloprotease, C-terminal"/>
    <property type="match status" value="3"/>
</dbReference>
<dbReference type="Pfam" id="PF05662">
    <property type="entry name" value="YadA_stalk"/>
    <property type="match status" value="16"/>
</dbReference>
<dbReference type="GO" id="GO:0009986">
    <property type="term" value="C:cell surface"/>
    <property type="evidence" value="ECO:0007669"/>
    <property type="project" value="UniProtKB-SubCell"/>
</dbReference>
<evidence type="ECO:0000259" key="14">
    <source>
        <dbReference type="Pfam" id="PF13018"/>
    </source>
</evidence>
<dbReference type="InterPro" id="IPR008635">
    <property type="entry name" value="Coiled_stalk_dom"/>
</dbReference>
<feature type="domain" description="Trimeric autotransporter adhesin YadA-like head" evidence="12">
    <location>
        <begin position="919"/>
        <end position="945"/>
    </location>
</feature>
<feature type="domain" description="Trimeric autotransporter adhesin YadA-like stalk" evidence="13">
    <location>
        <begin position="287"/>
        <end position="325"/>
    </location>
</feature>